<dbReference type="GO" id="GO:0004674">
    <property type="term" value="F:protein serine/threonine kinase activity"/>
    <property type="evidence" value="ECO:0007669"/>
    <property type="project" value="UniProtKB-KW"/>
</dbReference>
<dbReference type="InterPro" id="IPR011009">
    <property type="entry name" value="Kinase-like_dom_sf"/>
</dbReference>
<feature type="compositionally biased region" description="Low complexity" evidence="7">
    <location>
        <begin position="1397"/>
        <end position="1475"/>
    </location>
</feature>
<dbReference type="GO" id="GO:0005524">
    <property type="term" value="F:ATP binding"/>
    <property type="evidence" value="ECO:0007669"/>
    <property type="project" value="UniProtKB-KW"/>
</dbReference>
<keyword evidence="5" id="KW-0418">Kinase</keyword>
<evidence type="ECO:0000256" key="7">
    <source>
        <dbReference type="SAM" id="MobiDB-lite"/>
    </source>
</evidence>
<accession>A0A1Y2FZ11</accession>
<dbReference type="PANTHER" id="PTHR24057">
    <property type="entry name" value="GLYCOGEN SYNTHASE KINASE-3 ALPHA"/>
    <property type="match status" value="1"/>
</dbReference>
<dbReference type="InterPro" id="IPR008271">
    <property type="entry name" value="Ser/Thr_kinase_AS"/>
</dbReference>
<evidence type="ECO:0000256" key="5">
    <source>
        <dbReference type="ARBA" id="ARBA00022777"/>
    </source>
</evidence>
<dbReference type="InterPro" id="IPR000719">
    <property type="entry name" value="Prot_kinase_dom"/>
</dbReference>
<feature type="compositionally biased region" description="Low complexity" evidence="7">
    <location>
        <begin position="674"/>
        <end position="685"/>
    </location>
</feature>
<feature type="region of interest" description="Disordered" evidence="7">
    <location>
        <begin position="1505"/>
        <end position="1560"/>
    </location>
</feature>
<dbReference type="EMBL" id="MCGR01000006">
    <property type="protein sequence ID" value="ORY89358.1"/>
    <property type="molecule type" value="Genomic_DNA"/>
</dbReference>
<evidence type="ECO:0000256" key="2">
    <source>
        <dbReference type="ARBA" id="ARBA00022527"/>
    </source>
</evidence>
<keyword evidence="2" id="KW-0723">Serine/threonine-protein kinase</keyword>
<dbReference type="InterPro" id="IPR013665">
    <property type="entry name" value="Sfi1_dom"/>
</dbReference>
<feature type="compositionally biased region" description="Basic and acidic residues" evidence="7">
    <location>
        <begin position="492"/>
        <end position="514"/>
    </location>
</feature>
<dbReference type="Proteomes" id="UP000193467">
    <property type="component" value="Unassembled WGS sequence"/>
</dbReference>
<reference evidence="9 10" key="1">
    <citation type="submission" date="2016-07" db="EMBL/GenBank/DDBJ databases">
        <title>Pervasive Adenine N6-methylation of Active Genes in Fungi.</title>
        <authorList>
            <consortium name="DOE Joint Genome Institute"/>
            <person name="Mondo S.J."/>
            <person name="Dannebaum R.O."/>
            <person name="Kuo R.C."/>
            <person name="Labutti K."/>
            <person name="Haridas S."/>
            <person name="Kuo A."/>
            <person name="Salamov A."/>
            <person name="Ahrendt S.R."/>
            <person name="Lipzen A."/>
            <person name="Sullivan W."/>
            <person name="Andreopoulos W.B."/>
            <person name="Clum A."/>
            <person name="Lindquist E."/>
            <person name="Daum C."/>
            <person name="Ramamoorthy G.K."/>
            <person name="Gryganskyi A."/>
            <person name="Culley D."/>
            <person name="Magnuson J.K."/>
            <person name="James T.Y."/>
            <person name="O'Malley M.A."/>
            <person name="Stajich J.E."/>
            <person name="Spatafora J.W."/>
            <person name="Visel A."/>
            <person name="Grigoriev I.V."/>
        </authorList>
    </citation>
    <scope>NUCLEOTIDE SEQUENCE [LARGE SCALE GENOMIC DNA]</scope>
    <source>
        <strain evidence="9 10">62-1032</strain>
    </source>
</reference>
<dbReference type="FunFam" id="1.10.510.10:FF:000082">
    <property type="entry name" value="Shaggy-related protein kinase kappa"/>
    <property type="match status" value="1"/>
</dbReference>
<dbReference type="InParanoid" id="A0A1Y2FZ11"/>
<proteinExistence type="inferred from homology"/>
<dbReference type="GO" id="GO:0007165">
    <property type="term" value="P:signal transduction"/>
    <property type="evidence" value="ECO:0007669"/>
    <property type="project" value="TreeGrafter"/>
</dbReference>
<dbReference type="Gene3D" id="1.10.510.10">
    <property type="entry name" value="Transferase(Phosphotransferase) domain 1"/>
    <property type="match status" value="1"/>
</dbReference>
<comment type="caution">
    <text evidence="9">The sequence shown here is derived from an EMBL/GenBank/DDBJ whole genome shotgun (WGS) entry which is preliminary data.</text>
</comment>
<dbReference type="PROSITE" id="PS50011">
    <property type="entry name" value="PROTEIN_KINASE_DOM"/>
    <property type="match status" value="1"/>
</dbReference>
<feature type="region of interest" description="Disordered" evidence="7">
    <location>
        <begin position="492"/>
        <end position="594"/>
    </location>
</feature>
<dbReference type="Gene3D" id="3.30.200.20">
    <property type="entry name" value="Phosphorylase Kinase, domain 1"/>
    <property type="match status" value="1"/>
</dbReference>
<dbReference type="STRING" id="106004.A0A1Y2FZ11"/>
<dbReference type="CDD" id="cd14137">
    <property type="entry name" value="STKc_GSK3"/>
    <property type="match status" value="1"/>
</dbReference>
<feature type="region of interest" description="Disordered" evidence="7">
    <location>
        <begin position="130"/>
        <end position="176"/>
    </location>
</feature>
<protein>
    <recommendedName>
        <fullName evidence="8">Protein kinase domain-containing protein</fullName>
    </recommendedName>
</protein>
<dbReference type="InterPro" id="IPR039192">
    <property type="entry name" value="STKc_GSK3"/>
</dbReference>
<gene>
    <name evidence="9" type="ORF">BCR35DRAFT_350358</name>
</gene>
<feature type="compositionally biased region" description="Polar residues" evidence="7">
    <location>
        <begin position="147"/>
        <end position="161"/>
    </location>
</feature>
<name>A0A1Y2FZ11_9BASI</name>
<dbReference type="Pfam" id="PF00069">
    <property type="entry name" value="Pkinase"/>
    <property type="match status" value="1"/>
</dbReference>
<dbReference type="GO" id="GO:0005737">
    <property type="term" value="C:cytoplasm"/>
    <property type="evidence" value="ECO:0007669"/>
    <property type="project" value="TreeGrafter"/>
</dbReference>
<evidence type="ECO:0000313" key="10">
    <source>
        <dbReference type="Proteomes" id="UP000193467"/>
    </source>
</evidence>
<comment type="similarity">
    <text evidence="1">Belongs to the protein kinase superfamily. CMGC Ser/Thr protein kinase family. GSK-3 subfamily.</text>
</comment>
<feature type="compositionally biased region" description="Low complexity" evidence="7">
    <location>
        <begin position="531"/>
        <end position="544"/>
    </location>
</feature>
<evidence type="ECO:0000256" key="6">
    <source>
        <dbReference type="ARBA" id="ARBA00022840"/>
    </source>
</evidence>
<dbReference type="GO" id="GO:0005634">
    <property type="term" value="C:nucleus"/>
    <property type="evidence" value="ECO:0007669"/>
    <property type="project" value="TreeGrafter"/>
</dbReference>
<evidence type="ECO:0000256" key="1">
    <source>
        <dbReference type="ARBA" id="ARBA00005527"/>
    </source>
</evidence>
<evidence type="ECO:0000313" key="9">
    <source>
        <dbReference type="EMBL" id="ORY89358.1"/>
    </source>
</evidence>
<dbReference type="SMART" id="SM00220">
    <property type="entry name" value="S_TKc"/>
    <property type="match status" value="1"/>
</dbReference>
<keyword evidence="10" id="KW-1185">Reference proteome</keyword>
<feature type="compositionally biased region" description="Basic and acidic residues" evidence="7">
    <location>
        <begin position="1550"/>
        <end position="1560"/>
    </location>
</feature>
<keyword evidence="6" id="KW-0067">ATP-binding</keyword>
<dbReference type="Pfam" id="PF08457">
    <property type="entry name" value="Sfi1"/>
    <property type="match status" value="2"/>
</dbReference>
<dbReference type="PROSITE" id="PS00108">
    <property type="entry name" value="PROTEIN_KINASE_ST"/>
    <property type="match status" value="1"/>
</dbReference>
<keyword evidence="4" id="KW-0547">Nucleotide-binding</keyword>
<feature type="compositionally biased region" description="Low complexity" evidence="7">
    <location>
        <begin position="551"/>
        <end position="578"/>
    </location>
</feature>
<feature type="region of interest" description="Disordered" evidence="7">
    <location>
        <begin position="1381"/>
        <end position="1479"/>
    </location>
</feature>
<feature type="compositionally biased region" description="Low complexity" evidence="7">
    <location>
        <begin position="1511"/>
        <end position="1532"/>
    </location>
</feature>
<feature type="region of interest" description="Disordered" evidence="7">
    <location>
        <begin position="631"/>
        <end position="693"/>
    </location>
</feature>
<sequence length="1941" mass="219992">MAEDPLLSLSLSFAYDNLNSLPSEQLALLVSFPTLHAQPPDPFVVAEARALLLRRRTELERETGLTGQDAALALLTRSSSGSSVRRPAIRLGPEWGDAKLRATSNVEIRSKLQISTRSSDKARLELATAPPPAADLTLGALNPRPSHPQSSQPASKQTQNRYKAPREPRQPLTTLEACQSAVGDLDRARRVANEFDLSLVESEIELLEHMLEILDVEYDLRDKLPRIPTMPVADYLLYLPSPTCLPPLAKLHAYPRFWRGKGSTIGSFFSLSGHQRECHLATLRYIYNALGRASPIRFEDAEHLYTLDTSSSAIPTPWLAFREYWLLLSEVKRARVVVKGSFESYTLSSSGALVSMWRSVYGHLRKVGLPLNLSSEQQSVADLVRAGAEDGDLRTATGMGAQGGARPLDASASFTTSSLSEPFPALSPSQYATLERVVAALPSGARNWADFEETYKQLGLDEDEYYPLCLKLTFERGNDWREKWETAKASLEERGITGDSRDERGTARPTDSSKRRSGGGFDVLKARVDQVTSASPRRPPSAASPAPPAVTPRSTYTSRPRTTPTTNPTPRTSRPTRPFLVETANGHSSSDDYVGVPSLAARIARPWDERTAPILPSPRAEDNLIYSATGARREKHSSLPPLASSSSPIVHSSRPLPTPARTPSAHPFLASRMHSTSSPKPASPSFAPPPTPHSISLPTALELRADSFRRLSLLSLSWYNWRTRLSFLQTRQDNLDAARTVVLSRWVINRWREKLARVKELNRRGEIVKIARRDALLKGAFQTWKSKVEDRRRQEWEAGLRGAWDLVRGRWKDKARRECFQHWRQMTLESKARRFRRETLLVTALSHWRRKATHLSDLNEDASALLAQNEHRAKALVFTIWRDKTALLGLERQIEMTKREKTLRSCWDYWGWRTRQEQDRRRLEDIADRFHADKQKRRALIAWRRRLQDVESLSLTCTAYRSHLNRKTLQSHLNHWIVEWSGRLLLHSRSLRQQQTLLARWRERYYRITIDLDARCSAFVDHSSRKVVEGCWDQWREAKVQKEEMERTAEEIGERWRAGRALKVWREALGRKEVQERKADVAREFFLQRAAWHMLVEKVAERRRARWVEEKVRKRKREMLLFWLAKTRQSQADRAACEAFQARIDARIASYALRKWTQRIVDVRAREHDATVLFEARLVRSTFKSWTERCIAVAELYDLADSFVVVKAGGELLGSQTPQLKASAFRHWLSVARRKQEHRRRLEDFLARKERKLLDETYGVWREKRLWDVEQRVVEMKRRREMEELLERWKERSSYLQALLTLKEHRRRRLLELWRSYTTHPALIARGKEWDFEVVAGRCFEIWRIKQQARAAVRAASRFRPNASTPNSSFNNLPAFRNSLSNSSASGSGSGSGSGGRASLTLSSPSRSSFPSLTSYHHPAAAAPHTPTSRPASIPRRPSSSSAGSATARPSPFRARLSSASAGSPVAPTSSATPPLGLGTSAAAFRATRRLDGRSEVLEERALHSPPFESTGGAQLQQQQQGQEHTTTEVGTSMSKQESAGESGGTASPLKDKEGCTEPPDDRIYQVEALDAATDEKVHLAYTNVSVAGHGSFGVVVSAELVEGGEGKVALKRTRQDRKFKNRELQIMRAISHPNIIKLRYYYYETPKVGADEIFLNLVLEWCPETIYRTYRTYTKKRQLFPEILTKLHLFQLFRAIAYLHSIGVCHRDLKPHNILVNPETGVTTLIDFGSAKVLRAGEPNVSYTCSRYYRAPELIFGSTKYSNAIDLWSIGCIMGELLQGSVFYPGSSGIDQLVEIIKVLGTPTKEQIMKMNPSYRDHRFPQIKAVALNKLLPKASPEAIDLLGQLLQFDPSSRVTAAKAMAHPFFDEIKRKQTPEIKMPNGNPLPPLFNFTHHELSIRPDLIRQIIPPHAEEQIWKDTGIDLQAGYEALDLKKLRVDID</sequence>
<dbReference type="PANTHER" id="PTHR24057:SF0">
    <property type="entry name" value="PROTEIN KINASE SHAGGY-RELATED"/>
    <property type="match status" value="1"/>
</dbReference>
<evidence type="ECO:0000256" key="3">
    <source>
        <dbReference type="ARBA" id="ARBA00022679"/>
    </source>
</evidence>
<evidence type="ECO:0000259" key="8">
    <source>
        <dbReference type="PROSITE" id="PS50011"/>
    </source>
</evidence>
<dbReference type="InterPro" id="IPR050591">
    <property type="entry name" value="GSK-3"/>
</dbReference>
<feature type="compositionally biased region" description="Low complexity" evidence="7">
    <location>
        <begin position="638"/>
        <end position="653"/>
    </location>
</feature>
<dbReference type="GO" id="GO:0030154">
    <property type="term" value="P:cell differentiation"/>
    <property type="evidence" value="ECO:0007669"/>
    <property type="project" value="TreeGrafter"/>
</dbReference>
<organism evidence="9 10">
    <name type="scientific">Leucosporidium creatinivorum</name>
    <dbReference type="NCBI Taxonomy" id="106004"/>
    <lineage>
        <taxon>Eukaryota</taxon>
        <taxon>Fungi</taxon>
        <taxon>Dikarya</taxon>
        <taxon>Basidiomycota</taxon>
        <taxon>Pucciniomycotina</taxon>
        <taxon>Microbotryomycetes</taxon>
        <taxon>Leucosporidiales</taxon>
        <taxon>Leucosporidium</taxon>
    </lineage>
</organism>
<keyword evidence="3" id="KW-0808">Transferase</keyword>
<dbReference type="SUPFAM" id="SSF56112">
    <property type="entry name" value="Protein kinase-like (PK-like)"/>
    <property type="match status" value="1"/>
</dbReference>
<evidence type="ECO:0000256" key="4">
    <source>
        <dbReference type="ARBA" id="ARBA00022741"/>
    </source>
</evidence>
<feature type="domain" description="Protein kinase" evidence="8">
    <location>
        <begin position="1582"/>
        <end position="1867"/>
    </location>
</feature>